<accession>A0A380YME1</accession>
<evidence type="ECO:0000313" key="1">
    <source>
        <dbReference type="EMBL" id="SUV30019.1"/>
    </source>
</evidence>
<reference evidence="1 3" key="1">
    <citation type="submission" date="2018-06" db="EMBL/GenBank/DDBJ databases">
        <authorList>
            <consortium name="Pathogen Informatics"/>
            <person name="Doyle S."/>
        </authorList>
    </citation>
    <scope>NUCLEOTIDE SEQUENCE [LARGE SCALE GENOMIC DNA]</scope>
    <source>
        <strain evidence="1 3">NCTC11155</strain>
    </source>
</reference>
<dbReference type="Proteomes" id="UP000254424">
    <property type="component" value="Unassembled WGS sequence"/>
</dbReference>
<organism evidence="1 3">
    <name type="scientific">Bacteroides eggerthii</name>
    <dbReference type="NCBI Taxonomy" id="28111"/>
    <lineage>
        <taxon>Bacteria</taxon>
        <taxon>Pseudomonadati</taxon>
        <taxon>Bacteroidota</taxon>
        <taxon>Bacteroidia</taxon>
        <taxon>Bacteroidales</taxon>
        <taxon>Bacteroidaceae</taxon>
        <taxon>Bacteroides</taxon>
    </lineage>
</organism>
<evidence type="ECO:0000313" key="3">
    <source>
        <dbReference type="Proteomes" id="UP000254424"/>
    </source>
</evidence>
<name>A0A380YME1_9BACE</name>
<sequence length="81" mass="9802">MFYVDEQDEWGGMQPPDQYFDCRVWTETLTVGQSAWEFIFMPDEMGTNIPYLPGKAVITSLDDWYMDFKEFSDDRYNYLKW</sequence>
<protein>
    <submittedName>
        <fullName evidence="1">Uncharacterized protein</fullName>
    </submittedName>
</protein>
<dbReference type="EMBL" id="UFSX01000006">
    <property type="protein sequence ID" value="SUV47250.1"/>
    <property type="molecule type" value="Genomic_DNA"/>
</dbReference>
<gene>
    <name evidence="1" type="ORF">NCTC11155_02016</name>
    <name evidence="2" type="ORF">NCTC11155_03715</name>
</gene>
<dbReference type="AlphaFoldDB" id="A0A380YME1"/>
<dbReference type="EMBL" id="UFSX01000001">
    <property type="protein sequence ID" value="SUV30019.1"/>
    <property type="molecule type" value="Genomic_DNA"/>
</dbReference>
<proteinExistence type="predicted"/>
<evidence type="ECO:0000313" key="2">
    <source>
        <dbReference type="EMBL" id="SUV47250.1"/>
    </source>
</evidence>